<proteinExistence type="predicted"/>
<dbReference type="EMBL" id="JABANP010000071">
    <property type="protein sequence ID" value="KAF4691780.1"/>
    <property type="molecule type" value="Genomic_DNA"/>
</dbReference>
<dbReference type="AlphaFoldDB" id="A0A7J6P7S9"/>
<gene>
    <name evidence="1" type="ORF">FOZ60_014795</name>
</gene>
<comment type="caution">
    <text evidence="1">The sequence shown here is derived from an EMBL/GenBank/DDBJ whole genome shotgun (WGS) entry which is preliminary data.</text>
</comment>
<organism evidence="1 2">
    <name type="scientific">Perkinsus olseni</name>
    <name type="common">Perkinsus atlanticus</name>
    <dbReference type="NCBI Taxonomy" id="32597"/>
    <lineage>
        <taxon>Eukaryota</taxon>
        <taxon>Sar</taxon>
        <taxon>Alveolata</taxon>
        <taxon>Perkinsozoa</taxon>
        <taxon>Perkinsea</taxon>
        <taxon>Perkinsida</taxon>
        <taxon>Perkinsidae</taxon>
        <taxon>Perkinsus</taxon>
    </lineage>
</organism>
<protein>
    <submittedName>
        <fullName evidence="1">Uncharacterized protein</fullName>
    </submittedName>
</protein>
<reference evidence="1 2" key="1">
    <citation type="submission" date="2020-04" db="EMBL/GenBank/DDBJ databases">
        <title>Perkinsus olseni comparative genomics.</title>
        <authorList>
            <person name="Bogema D.R."/>
        </authorList>
    </citation>
    <scope>NUCLEOTIDE SEQUENCE [LARGE SCALE GENOMIC DNA]</scope>
    <source>
        <strain evidence="1">00978-12</strain>
    </source>
</reference>
<accession>A0A7J6P7S9</accession>
<sequence>MVLCSFAVDLEGSAAPKKYSKIIPQPDALPEIKRSVNSGRKKPLTGVVTKDVMLPQKAASTRDLSVNTASYILAIICTEECSEATDCPKPPVGTVECQPFGYCLINCSQDEDCPGPDGICQTVDDPKGTACLYKPQY</sequence>
<evidence type="ECO:0000313" key="2">
    <source>
        <dbReference type="Proteomes" id="UP000541610"/>
    </source>
</evidence>
<dbReference type="Proteomes" id="UP000541610">
    <property type="component" value="Unassembled WGS sequence"/>
</dbReference>
<name>A0A7J6P7S9_PEROL</name>
<evidence type="ECO:0000313" key="1">
    <source>
        <dbReference type="EMBL" id="KAF4691780.1"/>
    </source>
</evidence>